<organism evidence="6 7">
    <name type="scientific">Bordetella genomosp. 5</name>
    <dbReference type="NCBI Taxonomy" id="1395608"/>
    <lineage>
        <taxon>Bacteria</taxon>
        <taxon>Pseudomonadati</taxon>
        <taxon>Pseudomonadota</taxon>
        <taxon>Betaproteobacteria</taxon>
        <taxon>Burkholderiales</taxon>
        <taxon>Alcaligenaceae</taxon>
        <taxon>Bordetella</taxon>
    </lineage>
</organism>
<dbReference type="InterPro" id="IPR036390">
    <property type="entry name" value="WH_DNA-bd_sf"/>
</dbReference>
<evidence type="ECO:0000313" key="6">
    <source>
        <dbReference type="EMBL" id="OZI55663.1"/>
    </source>
</evidence>
<gene>
    <name evidence="6" type="ORF">CAL25_02260</name>
</gene>
<dbReference type="GO" id="GO:0043565">
    <property type="term" value="F:sequence-specific DNA binding"/>
    <property type="evidence" value="ECO:0007669"/>
    <property type="project" value="TreeGrafter"/>
</dbReference>
<feature type="domain" description="HTH lysR-type" evidence="5">
    <location>
        <begin position="1"/>
        <end position="53"/>
    </location>
</feature>
<sequence>MNAFTAAARHLSFSKAAKELFVTQSAISRHIATLENYLGHTLFLRTTTGLQLTRMGATYLSLIRPALHTLESATSQVMTTQQSAKSLNVSAAPTFAAQWLFPRLRVFREVHPDISVNFVRYSVADYKSTEFDFDASIQYGYGDWPDGTATYLTGRETRVVCSPDYLAQQGIQSLEDLRRCTLLQHIEIPLSWEYWFSTYAGEFDRSRFGPGFSLFSMIIQAASSGFGVALIPDCLIEKELENGILVDVFGRTFESPLGYYLCAPNWRSNMESYDLLSEWLSHECSHPAGALASAGKTLAVTPGPAGRNPPASALDCIYCKAGSAPAA</sequence>
<dbReference type="Gene3D" id="3.40.190.10">
    <property type="entry name" value="Periplasmic binding protein-like II"/>
    <property type="match status" value="2"/>
</dbReference>
<evidence type="ECO:0000256" key="2">
    <source>
        <dbReference type="ARBA" id="ARBA00023015"/>
    </source>
</evidence>
<dbReference type="PROSITE" id="PS50931">
    <property type="entry name" value="HTH_LYSR"/>
    <property type="match status" value="1"/>
</dbReference>
<dbReference type="SUPFAM" id="SSF46785">
    <property type="entry name" value="Winged helix' DNA-binding domain"/>
    <property type="match status" value="1"/>
</dbReference>
<keyword evidence="2" id="KW-0805">Transcription regulation</keyword>
<protein>
    <submittedName>
        <fullName evidence="6">Transcriptional regulator</fullName>
    </submittedName>
</protein>
<evidence type="ECO:0000313" key="7">
    <source>
        <dbReference type="Proteomes" id="UP000216913"/>
    </source>
</evidence>
<comment type="caution">
    <text evidence="6">The sequence shown here is derived from an EMBL/GenBank/DDBJ whole genome shotgun (WGS) entry which is preliminary data.</text>
</comment>
<dbReference type="InterPro" id="IPR000847">
    <property type="entry name" value="LysR_HTH_N"/>
</dbReference>
<dbReference type="PRINTS" id="PR00039">
    <property type="entry name" value="HTHLYSR"/>
</dbReference>
<evidence type="ECO:0000259" key="5">
    <source>
        <dbReference type="PROSITE" id="PS50931"/>
    </source>
</evidence>
<dbReference type="EMBL" id="NEVP01000001">
    <property type="protein sequence ID" value="OZI55663.1"/>
    <property type="molecule type" value="Genomic_DNA"/>
</dbReference>
<dbReference type="AlphaFoldDB" id="A0A261U469"/>
<dbReference type="InterPro" id="IPR005119">
    <property type="entry name" value="LysR_subst-bd"/>
</dbReference>
<dbReference type="PANTHER" id="PTHR30537">
    <property type="entry name" value="HTH-TYPE TRANSCRIPTIONAL REGULATOR"/>
    <property type="match status" value="1"/>
</dbReference>
<dbReference type="SUPFAM" id="SSF53850">
    <property type="entry name" value="Periplasmic binding protein-like II"/>
    <property type="match status" value="1"/>
</dbReference>
<dbReference type="InterPro" id="IPR058163">
    <property type="entry name" value="LysR-type_TF_proteobact-type"/>
</dbReference>
<dbReference type="GO" id="GO:0003700">
    <property type="term" value="F:DNA-binding transcription factor activity"/>
    <property type="evidence" value="ECO:0007669"/>
    <property type="project" value="InterPro"/>
</dbReference>
<comment type="similarity">
    <text evidence="1">Belongs to the LysR transcriptional regulatory family.</text>
</comment>
<dbReference type="InterPro" id="IPR036388">
    <property type="entry name" value="WH-like_DNA-bd_sf"/>
</dbReference>
<dbReference type="Proteomes" id="UP000216913">
    <property type="component" value="Unassembled WGS sequence"/>
</dbReference>
<name>A0A261U469_9BORD</name>
<dbReference type="GO" id="GO:0006351">
    <property type="term" value="P:DNA-templated transcription"/>
    <property type="evidence" value="ECO:0007669"/>
    <property type="project" value="TreeGrafter"/>
</dbReference>
<dbReference type="Pfam" id="PF03466">
    <property type="entry name" value="LysR_substrate"/>
    <property type="match status" value="1"/>
</dbReference>
<accession>A0A261U469</accession>
<evidence type="ECO:0000256" key="1">
    <source>
        <dbReference type="ARBA" id="ARBA00009437"/>
    </source>
</evidence>
<dbReference type="RefSeq" id="WP_094798714.1">
    <property type="nucleotide sequence ID" value="NZ_NEVN01000001.1"/>
</dbReference>
<reference evidence="6 7" key="1">
    <citation type="submission" date="2017-05" db="EMBL/GenBank/DDBJ databases">
        <title>Complete and WGS of Bordetella genogroups.</title>
        <authorList>
            <person name="Spilker T."/>
            <person name="LiPuma J."/>
        </authorList>
    </citation>
    <scope>NUCLEOTIDE SEQUENCE [LARGE SCALE GENOMIC DNA]</scope>
    <source>
        <strain evidence="6 7">AU10456</strain>
    </source>
</reference>
<keyword evidence="4" id="KW-0804">Transcription</keyword>
<dbReference type="Gene3D" id="1.10.10.10">
    <property type="entry name" value="Winged helix-like DNA-binding domain superfamily/Winged helix DNA-binding domain"/>
    <property type="match status" value="1"/>
</dbReference>
<dbReference type="PANTHER" id="PTHR30537:SF26">
    <property type="entry name" value="GLYCINE CLEAVAGE SYSTEM TRANSCRIPTIONAL ACTIVATOR"/>
    <property type="match status" value="1"/>
</dbReference>
<proteinExistence type="inferred from homology"/>
<dbReference type="OrthoDB" id="9178397at2"/>
<keyword evidence="7" id="KW-1185">Reference proteome</keyword>
<dbReference type="Pfam" id="PF00126">
    <property type="entry name" value="HTH_1"/>
    <property type="match status" value="1"/>
</dbReference>
<evidence type="ECO:0000256" key="4">
    <source>
        <dbReference type="ARBA" id="ARBA00023163"/>
    </source>
</evidence>
<evidence type="ECO:0000256" key="3">
    <source>
        <dbReference type="ARBA" id="ARBA00023125"/>
    </source>
</evidence>
<keyword evidence="3" id="KW-0238">DNA-binding</keyword>
<dbReference type="FunFam" id="1.10.10.10:FF:000001">
    <property type="entry name" value="LysR family transcriptional regulator"/>
    <property type="match status" value="1"/>
</dbReference>